<evidence type="ECO:0000313" key="4">
    <source>
        <dbReference type="Proteomes" id="UP000628854"/>
    </source>
</evidence>
<keyword evidence="1" id="KW-1133">Transmembrane helix</keyword>
<evidence type="ECO:0000256" key="1">
    <source>
        <dbReference type="SAM" id="Phobius"/>
    </source>
</evidence>
<feature type="domain" description="Zinc finger/thioredoxin putative" evidence="2">
    <location>
        <begin position="1"/>
        <end position="36"/>
    </location>
</feature>
<gene>
    <name evidence="3" type="ORF">GCM10011503_21620</name>
</gene>
<evidence type="ECO:0000259" key="2">
    <source>
        <dbReference type="Pfam" id="PF13717"/>
    </source>
</evidence>
<name>A0ABQ1JRB1_9PROT</name>
<organism evidence="3 4">
    <name type="scientific">Henriciella pelagia</name>
    <dbReference type="NCBI Taxonomy" id="1977912"/>
    <lineage>
        <taxon>Bacteria</taxon>
        <taxon>Pseudomonadati</taxon>
        <taxon>Pseudomonadota</taxon>
        <taxon>Alphaproteobacteria</taxon>
        <taxon>Hyphomonadales</taxon>
        <taxon>Hyphomonadaceae</taxon>
        <taxon>Henriciella</taxon>
    </lineage>
</organism>
<dbReference type="NCBIfam" id="TIGR02098">
    <property type="entry name" value="MJ0042_CXXC"/>
    <property type="match status" value="1"/>
</dbReference>
<dbReference type="NCBIfam" id="NF038353">
    <property type="entry name" value="FxLYD_dom"/>
    <property type="match status" value="1"/>
</dbReference>
<sequence length="233" mass="25310">MILTCPDCDTQYFADDTTIGESGRTVKCAACDHSWFVGPEGEVKNEKGPIAGAHEAYREKVRARRARASRSVAMMSWLVVGCVFGAAIAGSVVFRDRVVDAWPQSASTFKAIGLEVNRFGLEFEETQAERYFDGTTPILEITGDVKNASRRERDAPNVRVILLDESGAMIGESYAPVTPSRIPPGALGSFTTRVENPPFEAFELELQFAEAPDPATETQAVADVRLAEGGDDE</sequence>
<dbReference type="EMBL" id="BMKF01000002">
    <property type="protein sequence ID" value="GGB72629.1"/>
    <property type="molecule type" value="Genomic_DNA"/>
</dbReference>
<dbReference type="InterPro" id="IPR047676">
    <property type="entry name" value="FxLYD_dom"/>
</dbReference>
<reference evidence="4" key="1">
    <citation type="journal article" date="2019" name="Int. J. Syst. Evol. Microbiol.">
        <title>The Global Catalogue of Microorganisms (GCM) 10K type strain sequencing project: providing services to taxonomists for standard genome sequencing and annotation.</title>
        <authorList>
            <consortium name="The Broad Institute Genomics Platform"/>
            <consortium name="The Broad Institute Genome Sequencing Center for Infectious Disease"/>
            <person name="Wu L."/>
            <person name="Ma J."/>
        </authorList>
    </citation>
    <scope>NUCLEOTIDE SEQUENCE [LARGE SCALE GENOMIC DNA]</scope>
    <source>
        <strain evidence="4">CGMCC 1.15928</strain>
    </source>
</reference>
<dbReference type="Pfam" id="PF13717">
    <property type="entry name" value="Zn_ribbon_4"/>
    <property type="match status" value="1"/>
</dbReference>
<dbReference type="RefSeq" id="WP_084392108.1">
    <property type="nucleotide sequence ID" value="NZ_BMKF01000002.1"/>
</dbReference>
<keyword evidence="4" id="KW-1185">Reference proteome</keyword>
<keyword evidence="1" id="KW-0472">Membrane</keyword>
<protein>
    <recommendedName>
        <fullName evidence="2">Zinc finger/thioredoxin putative domain-containing protein</fullName>
    </recommendedName>
</protein>
<feature type="transmembrane region" description="Helical" evidence="1">
    <location>
        <begin position="72"/>
        <end position="94"/>
    </location>
</feature>
<dbReference type="Proteomes" id="UP000628854">
    <property type="component" value="Unassembled WGS sequence"/>
</dbReference>
<evidence type="ECO:0000313" key="3">
    <source>
        <dbReference type="EMBL" id="GGB72629.1"/>
    </source>
</evidence>
<proteinExistence type="predicted"/>
<accession>A0ABQ1JRB1</accession>
<comment type="caution">
    <text evidence="3">The sequence shown here is derived from an EMBL/GenBank/DDBJ whole genome shotgun (WGS) entry which is preliminary data.</text>
</comment>
<keyword evidence="1" id="KW-0812">Transmembrane</keyword>
<dbReference type="InterPro" id="IPR011723">
    <property type="entry name" value="Znf/thioredoxin_put"/>
</dbReference>